<feature type="region of interest" description="Disordered" evidence="5">
    <location>
        <begin position="458"/>
        <end position="489"/>
    </location>
</feature>
<dbReference type="Gene3D" id="1.25.10.10">
    <property type="entry name" value="Leucine-rich Repeat Variant"/>
    <property type="match status" value="4"/>
</dbReference>
<feature type="domain" description="ECM29 ARM-like repeats" evidence="7">
    <location>
        <begin position="628"/>
        <end position="825"/>
    </location>
</feature>
<dbReference type="GO" id="GO:0005737">
    <property type="term" value="C:cytoplasm"/>
    <property type="evidence" value="ECO:0007669"/>
    <property type="project" value="UniProtKB-SubCell"/>
</dbReference>
<dbReference type="Pfam" id="PF23731">
    <property type="entry name" value="ARM_ECM29_C"/>
    <property type="match status" value="1"/>
</dbReference>
<feature type="domain" description="Proteasome component Ecm29 N-terminal" evidence="6">
    <location>
        <begin position="11"/>
        <end position="544"/>
    </location>
</feature>
<accession>A0AAV7X9K6</accession>
<feature type="compositionally biased region" description="Polar residues" evidence="5">
    <location>
        <begin position="469"/>
        <end position="489"/>
    </location>
</feature>
<dbReference type="GO" id="GO:0000502">
    <property type="term" value="C:proteasome complex"/>
    <property type="evidence" value="ECO:0007669"/>
    <property type="project" value="UniProtKB-KW"/>
</dbReference>
<keyword evidence="3" id="KW-0677">Repeat</keyword>
<protein>
    <recommendedName>
        <fullName evidence="11">Proteasome adapter and scaffold protein ECM29</fullName>
    </recommendedName>
</protein>
<dbReference type="Pfam" id="PF24492">
    <property type="entry name" value="HEAT_ECM29"/>
    <property type="match status" value="1"/>
</dbReference>
<dbReference type="Proteomes" id="UP001075354">
    <property type="component" value="Chromosome 12"/>
</dbReference>
<dbReference type="InterPro" id="IPR024372">
    <property type="entry name" value="Ecm29_N"/>
</dbReference>
<evidence type="ECO:0000313" key="9">
    <source>
        <dbReference type="EMBL" id="KAJ1522341.1"/>
    </source>
</evidence>
<reference evidence="9" key="1">
    <citation type="submission" date="2022-12" db="EMBL/GenBank/DDBJ databases">
        <title>Chromosome-level genome assembly of the bean flower thrips Megalurothrips usitatus.</title>
        <authorList>
            <person name="Ma L."/>
            <person name="Liu Q."/>
            <person name="Li H."/>
            <person name="Cai W."/>
        </authorList>
    </citation>
    <scope>NUCLEOTIDE SEQUENCE</scope>
    <source>
        <strain evidence="9">Cailab_2022a</strain>
    </source>
</reference>
<dbReference type="Pfam" id="PF23702">
    <property type="entry name" value="ARM_ECM29"/>
    <property type="match status" value="1"/>
</dbReference>
<dbReference type="PANTHER" id="PTHR23346">
    <property type="entry name" value="TRANSLATIONAL ACTIVATOR GCN1-RELATED"/>
    <property type="match status" value="1"/>
</dbReference>
<keyword evidence="4" id="KW-0647">Proteasome</keyword>
<evidence type="ECO:0008006" key="11">
    <source>
        <dbReference type="Google" id="ProtNLM"/>
    </source>
</evidence>
<evidence type="ECO:0000313" key="10">
    <source>
        <dbReference type="Proteomes" id="UP001075354"/>
    </source>
</evidence>
<dbReference type="GO" id="GO:0005634">
    <property type="term" value="C:nucleus"/>
    <property type="evidence" value="ECO:0007669"/>
    <property type="project" value="TreeGrafter"/>
</dbReference>
<evidence type="ECO:0000256" key="4">
    <source>
        <dbReference type="ARBA" id="ARBA00022942"/>
    </source>
</evidence>
<organism evidence="9 10">
    <name type="scientific">Megalurothrips usitatus</name>
    <name type="common">bean blossom thrips</name>
    <dbReference type="NCBI Taxonomy" id="439358"/>
    <lineage>
        <taxon>Eukaryota</taxon>
        <taxon>Metazoa</taxon>
        <taxon>Ecdysozoa</taxon>
        <taxon>Arthropoda</taxon>
        <taxon>Hexapoda</taxon>
        <taxon>Insecta</taxon>
        <taxon>Pterygota</taxon>
        <taxon>Neoptera</taxon>
        <taxon>Paraneoptera</taxon>
        <taxon>Thysanoptera</taxon>
        <taxon>Terebrantia</taxon>
        <taxon>Thripoidea</taxon>
        <taxon>Thripidae</taxon>
        <taxon>Megalurothrips</taxon>
    </lineage>
</organism>
<evidence type="ECO:0000256" key="5">
    <source>
        <dbReference type="SAM" id="MobiDB-lite"/>
    </source>
</evidence>
<dbReference type="SUPFAM" id="SSF48371">
    <property type="entry name" value="ARM repeat"/>
    <property type="match status" value="1"/>
</dbReference>
<evidence type="ECO:0000259" key="6">
    <source>
        <dbReference type="Pfam" id="PF13001"/>
    </source>
</evidence>
<dbReference type="InterPro" id="IPR011989">
    <property type="entry name" value="ARM-like"/>
</dbReference>
<keyword evidence="10" id="KW-1185">Reference proteome</keyword>
<comment type="caution">
    <text evidence="9">The sequence shown here is derived from an EMBL/GenBank/DDBJ whole genome shotgun (WGS) entry which is preliminary data.</text>
</comment>
<feature type="domain" description="Proteasome adapter and scaffold protein ECM29 HEAT-repeat" evidence="8">
    <location>
        <begin position="1302"/>
        <end position="1463"/>
    </location>
</feature>
<proteinExistence type="predicted"/>
<dbReference type="GO" id="GO:0060090">
    <property type="term" value="F:molecular adaptor activity"/>
    <property type="evidence" value="ECO:0007669"/>
    <property type="project" value="InterPro"/>
</dbReference>
<dbReference type="EMBL" id="JAPTSV010000012">
    <property type="protein sequence ID" value="KAJ1522341.1"/>
    <property type="molecule type" value="Genomic_DNA"/>
</dbReference>
<evidence type="ECO:0000256" key="3">
    <source>
        <dbReference type="ARBA" id="ARBA00022737"/>
    </source>
</evidence>
<dbReference type="InterPro" id="IPR055444">
    <property type="entry name" value="ARM_ECM29"/>
</dbReference>
<feature type="region of interest" description="Disordered" evidence="5">
    <location>
        <begin position="1680"/>
        <end position="1700"/>
    </location>
</feature>
<evidence type="ECO:0000256" key="1">
    <source>
        <dbReference type="ARBA" id="ARBA00004496"/>
    </source>
</evidence>
<dbReference type="GO" id="GO:0036503">
    <property type="term" value="P:ERAD pathway"/>
    <property type="evidence" value="ECO:0007669"/>
    <property type="project" value="TreeGrafter"/>
</dbReference>
<gene>
    <name evidence="9" type="ORF">ONE63_002635</name>
</gene>
<evidence type="ECO:0000259" key="7">
    <source>
        <dbReference type="Pfam" id="PF23702"/>
    </source>
</evidence>
<dbReference type="InterPro" id="IPR055443">
    <property type="entry name" value="HEAT_ECM29"/>
</dbReference>
<evidence type="ECO:0000256" key="2">
    <source>
        <dbReference type="ARBA" id="ARBA00022490"/>
    </source>
</evidence>
<comment type="subcellular location">
    <subcellularLocation>
        <location evidence="1">Cytoplasm</location>
    </subcellularLocation>
</comment>
<name>A0AAV7X9K6_9NEOP</name>
<sequence length="1867" mass="206667">MAANVDELVLLERVFLRIGSADSDEQLQNAINKFLPAVLPKLCSTQEGVRKKVMELLVHINKRLKSRPLVQLPVESLLVQYQDPAANSFIINFTIIYLKMGYPRLPTDKKTELMPRLLSALDGKPSQQRDDVFLLIMPVLGNVKIPSDKDAVEKMFRFGEKPQLAKQFADFMLDMLLLPYGATYPPNPAPEEHTHDCTAHLPPGLSEYALKRLIGEAPIKPEDLEEAKLGIVKFLASGVYPDSDILCHLVVASADSRFSVANSADFELRKITGSLDWSNVSMMQPLFSLYLGSPAPKPNQPVAVKPEMRRGPAGTRLRLKLLPCLVRAKGQAVNFPFCIQVFFDSMFSENTNVRLRGLALNFCLTIIRNVNTTLLSHVAHVLLSGLLKLLAEGEPTLKGQTYNVIGQLAIHFPGLVNKDLLLLTNFLDALGKEEGQDLRLHIREALLTMVDAFRPESANNTAHVPPCKSATNGASKPAPKSSTSYATGNSPTVLPPELLQLQMQELLTRQIENPEPMVRFVVVRYAAVAFPPDHAPSRFLLLLASADSKEEVSSEAIASLYKVEEKPFSGNKLSKEDLDKQLILPAYPDMVQFIWEQSQISRTGSKAAFATEAFVQIVKYLRLCLARSAGVVIPTNETLTHPSEYTPKIGRYLKDIVESKAETVDHYLEIVHKLLSAAAGPLPVLALLEIVGCIPQVLAPKFVDRLPVFKDLLHHTSEEMRDLSSQIFGVLAAYGMKEDDFDRCVTGLVHDTTNKKTLLEQQHGQLLAIAHAVERAIVIFRSSGAKDVSALKSWPTYKTVILTIYSFLDNSSHILVGGACSALGLLARCAELPLSAGKGSDEKIPGKMDILLKLQSIMSNSKLTAKVKERAVKAAGHLCVGETFPHSKEVIEGFLGMAKESRDVEVHLSVGEALVCCVLGTSSPVARDPWMVLESEFTPTETVHEMDLKWLFDKLLIDMVKEPHPNQKQACCLWLLALLKNCSKTRDLSSRLPEVQSAFMEFLGENNDIVQDAASKGLALVYESTSPEHREKLVTQLLDTLLSGRRAVQQVTADTQIFVEGEVGKAPGGGNLSTYKELCALASDLNQPDLIYKFMHLANHNAVWNSKKGAAFGFSTIAVSAGDQLSAHLPKIVPRLYRYQYDPTPKIQHSMASIWHSLVPETSKTVDKYHKEILDDLIQNLTNNQWRVRQSCCLAVSDFIRGSSKRSIQDDIESLPNLWLALFRVMDDVHDGTRQAAGNTTRTLSKICIRACDANQGKSGQEMVKTILPVLLETGICNTVSEVRSVSLQTVSQLVNVAGAQLKPHLPTLLPALLEATGELESTSLAYLSTRYGADADKQEMIDTVRAAAAKSHHSTETMTKCLQYVDAEILEKLIPRVVDMLRTSIGLGTRVATTHLIVLLSRTMKTELQAYAGKLLGVLINGLLDRNGTVRKCYATAIGHIVSSAKESSLEKLFTKLQDWYFQKEDDNIRSAIGLTYRAIAQHNQDILINYMDRVVPLTFFAMHKKKTPETTATVEVWEDVWSEATPGTESALRMHMGPVCSLLKECLQSQSWIIKEQAANAIETLSNKMGASLQTNQRTELIEILLLGLSGRTWQGKESLLQALASVSTNCRESLKQPDSAPVVESIVNAALREARKEQPEYKMKALPALATILQALEIDRFSEFYSIVKEYFQELKEDEDENKEGGEDADTAAENSAKREQWMQLREISFDALGKAWPAVPKTQAEFQWEVLQSSTTCLKDSTRPVQGAIVSALSSFVDRMYLLDSTSTASKSVEELSKIMDVLEKALHFALGISRNTRIRKESLNILLSLVKKLELCGHKDLLTRVASSFSSTLVQLSKDTTPEVKSRVVDLREFLAKYVVEG</sequence>
<dbReference type="PANTHER" id="PTHR23346:SF19">
    <property type="entry name" value="PROTEASOME ADAPTER AND SCAFFOLD PROTEIN ECM29"/>
    <property type="match status" value="1"/>
</dbReference>
<dbReference type="InterPro" id="IPR016024">
    <property type="entry name" value="ARM-type_fold"/>
</dbReference>
<feature type="compositionally biased region" description="Acidic residues" evidence="5">
    <location>
        <begin position="1680"/>
        <end position="1694"/>
    </location>
</feature>
<dbReference type="Pfam" id="PF13001">
    <property type="entry name" value="ECM29_N"/>
    <property type="match status" value="1"/>
</dbReference>
<dbReference type="GO" id="GO:0043248">
    <property type="term" value="P:proteasome assembly"/>
    <property type="evidence" value="ECO:0007669"/>
    <property type="project" value="InterPro"/>
</dbReference>
<evidence type="ECO:0000259" key="8">
    <source>
        <dbReference type="Pfam" id="PF24492"/>
    </source>
</evidence>
<keyword evidence="2" id="KW-0963">Cytoplasm</keyword>